<proteinExistence type="predicted"/>
<sequence length="231" mass="24511">MVTLHMLGLTSSAPTARPPGGAPVGGAGVTPPTDGTLPAAPPLATWDGSPQGGERSLSATLPPSLPPSPLHYAVPQSPRDGRRPTASPVCWLCWRTRADRRCSMRACFLFFFCRSCVAVAAAAAGGAPPPDGAASGPFGRPLPPPAGGTGGGSRRCCSVGGQLRRWGRWVRRRWQWCWRWRRPRWQATPATLHDCVLCLLTTICCTVETVATGTTPLLSLLDGERAGRWPV</sequence>
<evidence type="ECO:0000313" key="2">
    <source>
        <dbReference type="Proteomes" id="UP000798662"/>
    </source>
</evidence>
<reference evidence="1" key="1">
    <citation type="submission" date="2019-11" db="EMBL/GenBank/DDBJ databases">
        <title>Nori genome reveals adaptations in red seaweeds to the harsh intertidal environment.</title>
        <authorList>
            <person name="Wang D."/>
            <person name="Mao Y."/>
        </authorList>
    </citation>
    <scope>NUCLEOTIDE SEQUENCE</scope>
    <source>
        <tissue evidence="1">Gametophyte</tissue>
    </source>
</reference>
<protein>
    <submittedName>
        <fullName evidence="1">Uncharacterized protein</fullName>
    </submittedName>
</protein>
<dbReference type="EMBL" id="CM020620">
    <property type="protein sequence ID" value="KAK1868012.1"/>
    <property type="molecule type" value="Genomic_DNA"/>
</dbReference>
<organism evidence="1 2">
    <name type="scientific">Pyropia yezoensis</name>
    <name type="common">Susabi-nori</name>
    <name type="synonym">Porphyra yezoensis</name>
    <dbReference type="NCBI Taxonomy" id="2788"/>
    <lineage>
        <taxon>Eukaryota</taxon>
        <taxon>Rhodophyta</taxon>
        <taxon>Bangiophyceae</taxon>
        <taxon>Bangiales</taxon>
        <taxon>Bangiaceae</taxon>
        <taxon>Pyropia</taxon>
    </lineage>
</organism>
<name>A0ACC3CCY0_PYRYE</name>
<comment type="caution">
    <text evidence="1">The sequence shown here is derived from an EMBL/GenBank/DDBJ whole genome shotgun (WGS) entry which is preliminary data.</text>
</comment>
<gene>
    <name evidence="1" type="ORF">I4F81_010509</name>
</gene>
<evidence type="ECO:0000313" key="1">
    <source>
        <dbReference type="EMBL" id="KAK1868012.1"/>
    </source>
</evidence>
<dbReference type="Proteomes" id="UP000798662">
    <property type="component" value="Chromosome 3"/>
</dbReference>
<accession>A0ACC3CCY0</accession>
<keyword evidence="2" id="KW-1185">Reference proteome</keyword>